<dbReference type="Proteomes" id="UP000828941">
    <property type="component" value="Chromosome 6"/>
</dbReference>
<sequence length="217" mass="24143">MPIPRPNGTNPNHLLALAQLIPNLPQSIHSPSDARSWFLNLPDSLRQHYSNGRSIKVQIRPNQTPVEVFTIAEGPAVTENVIIVHGLGLSSYSYHRLIQSLPIWVLEVLVIREVVLGFSFAYARMVNLCCSKRIDLSDAKAQRLLLKGKAGRRAVVAIGKNMNFSFDIAEWGGSDGLKHMPMQVLWSAGWTKQWIEEGNRIAQAFPQAKFATHSGGR</sequence>
<protein>
    <submittedName>
        <fullName evidence="1">Uncharacterized protein</fullName>
    </submittedName>
</protein>
<accession>A0ACB9NJF2</accession>
<gene>
    <name evidence="1" type="ORF">L6164_015156</name>
</gene>
<organism evidence="1 2">
    <name type="scientific">Bauhinia variegata</name>
    <name type="common">Purple orchid tree</name>
    <name type="synonym">Phanera variegata</name>
    <dbReference type="NCBI Taxonomy" id="167791"/>
    <lineage>
        <taxon>Eukaryota</taxon>
        <taxon>Viridiplantae</taxon>
        <taxon>Streptophyta</taxon>
        <taxon>Embryophyta</taxon>
        <taxon>Tracheophyta</taxon>
        <taxon>Spermatophyta</taxon>
        <taxon>Magnoliopsida</taxon>
        <taxon>eudicotyledons</taxon>
        <taxon>Gunneridae</taxon>
        <taxon>Pentapetalae</taxon>
        <taxon>rosids</taxon>
        <taxon>fabids</taxon>
        <taxon>Fabales</taxon>
        <taxon>Fabaceae</taxon>
        <taxon>Cercidoideae</taxon>
        <taxon>Cercideae</taxon>
        <taxon>Bauhiniinae</taxon>
        <taxon>Bauhinia</taxon>
    </lineage>
</organism>
<keyword evidence="2" id="KW-1185">Reference proteome</keyword>
<proteinExistence type="predicted"/>
<comment type="caution">
    <text evidence="1">The sequence shown here is derived from an EMBL/GenBank/DDBJ whole genome shotgun (WGS) entry which is preliminary data.</text>
</comment>
<evidence type="ECO:0000313" key="2">
    <source>
        <dbReference type="Proteomes" id="UP000828941"/>
    </source>
</evidence>
<reference evidence="1 2" key="1">
    <citation type="journal article" date="2022" name="DNA Res.">
        <title>Chromosomal-level genome assembly of the orchid tree Bauhinia variegata (Leguminosae; Cercidoideae) supports the allotetraploid origin hypothesis of Bauhinia.</title>
        <authorList>
            <person name="Zhong Y."/>
            <person name="Chen Y."/>
            <person name="Zheng D."/>
            <person name="Pang J."/>
            <person name="Liu Y."/>
            <person name="Luo S."/>
            <person name="Meng S."/>
            <person name="Qian L."/>
            <person name="Wei D."/>
            <person name="Dai S."/>
            <person name="Zhou R."/>
        </authorList>
    </citation>
    <scope>NUCLEOTIDE SEQUENCE [LARGE SCALE GENOMIC DNA]</scope>
    <source>
        <strain evidence="1">BV-YZ2020</strain>
    </source>
</reference>
<evidence type="ECO:0000313" key="1">
    <source>
        <dbReference type="EMBL" id="KAI4336658.1"/>
    </source>
</evidence>
<name>A0ACB9NJF2_BAUVA</name>
<dbReference type="EMBL" id="CM039431">
    <property type="protein sequence ID" value="KAI4336658.1"/>
    <property type="molecule type" value="Genomic_DNA"/>
</dbReference>